<sequence length="161" mass="17829">MNPFSCSSLFSFRMDSSSSVDLLQSITPLEIPRPKCHGMQFVPTRGRYGFYRTIRAEGSKYGVSIKGMGPRRPVLSKDLFTRPAVIEEEERGDQSQGSTESINHNSSSSSASSQISSDRSSPIEIEPDYPLDDIEEPPSRPAHPTTTTVTTNQRPILSTKF</sequence>
<organism evidence="2 3">
    <name type="scientific">Pristionchus mayeri</name>
    <dbReference type="NCBI Taxonomy" id="1317129"/>
    <lineage>
        <taxon>Eukaryota</taxon>
        <taxon>Metazoa</taxon>
        <taxon>Ecdysozoa</taxon>
        <taxon>Nematoda</taxon>
        <taxon>Chromadorea</taxon>
        <taxon>Rhabditida</taxon>
        <taxon>Rhabditina</taxon>
        <taxon>Diplogasteromorpha</taxon>
        <taxon>Diplogasteroidea</taxon>
        <taxon>Neodiplogasteridae</taxon>
        <taxon>Pristionchus</taxon>
    </lineage>
</organism>
<feature type="region of interest" description="Disordered" evidence="1">
    <location>
        <begin position="66"/>
        <end position="161"/>
    </location>
</feature>
<gene>
    <name evidence="2" type="ORF">PMAYCL1PPCAC_03001</name>
</gene>
<dbReference type="EMBL" id="BTRK01000001">
    <property type="protein sequence ID" value="GMR32806.1"/>
    <property type="molecule type" value="Genomic_DNA"/>
</dbReference>
<accession>A0AAN4Z2S0</accession>
<evidence type="ECO:0000256" key="1">
    <source>
        <dbReference type="SAM" id="MobiDB-lite"/>
    </source>
</evidence>
<evidence type="ECO:0000313" key="3">
    <source>
        <dbReference type="Proteomes" id="UP001328107"/>
    </source>
</evidence>
<proteinExistence type="predicted"/>
<feature type="compositionally biased region" description="Acidic residues" evidence="1">
    <location>
        <begin position="125"/>
        <end position="136"/>
    </location>
</feature>
<feature type="compositionally biased region" description="Low complexity" evidence="1">
    <location>
        <begin position="98"/>
        <end position="120"/>
    </location>
</feature>
<comment type="caution">
    <text evidence="2">The sequence shown here is derived from an EMBL/GenBank/DDBJ whole genome shotgun (WGS) entry which is preliminary data.</text>
</comment>
<keyword evidence="3" id="KW-1185">Reference proteome</keyword>
<reference evidence="3" key="1">
    <citation type="submission" date="2022-10" db="EMBL/GenBank/DDBJ databases">
        <title>Genome assembly of Pristionchus species.</title>
        <authorList>
            <person name="Yoshida K."/>
            <person name="Sommer R.J."/>
        </authorList>
    </citation>
    <scope>NUCLEOTIDE SEQUENCE [LARGE SCALE GENOMIC DNA]</scope>
    <source>
        <strain evidence="3">RS5460</strain>
    </source>
</reference>
<evidence type="ECO:0000313" key="2">
    <source>
        <dbReference type="EMBL" id="GMR32806.1"/>
    </source>
</evidence>
<feature type="compositionally biased region" description="Polar residues" evidence="1">
    <location>
        <begin position="152"/>
        <end position="161"/>
    </location>
</feature>
<dbReference type="Proteomes" id="UP001328107">
    <property type="component" value="Unassembled WGS sequence"/>
</dbReference>
<name>A0AAN4Z2S0_9BILA</name>
<dbReference type="AlphaFoldDB" id="A0AAN4Z2S0"/>
<protein>
    <submittedName>
        <fullName evidence="2">Uncharacterized protein</fullName>
    </submittedName>
</protein>